<reference evidence="1" key="1">
    <citation type="journal article" date="2021" name="Proc. Natl. Acad. Sci. U.S.A.">
        <title>A Catalog of Tens of Thousands of Viruses from Human Metagenomes Reveals Hidden Associations with Chronic Diseases.</title>
        <authorList>
            <person name="Tisza M.J."/>
            <person name="Buck C.B."/>
        </authorList>
    </citation>
    <scope>NUCLEOTIDE SEQUENCE</scope>
    <source>
        <strain evidence="1">CtAvK3</strain>
    </source>
</reference>
<sequence>MVDEGTTKEYRPSTIFHTLARHTSRREGWSLYSIIIQYNYIGDT</sequence>
<name>A0A8S5MI95_9CAUD</name>
<proteinExistence type="predicted"/>
<accession>A0A8S5MI95</accession>
<protein>
    <submittedName>
        <fullName evidence="1">Uncharacterized protein</fullName>
    </submittedName>
</protein>
<organism evidence="1">
    <name type="scientific">Siphoviridae sp. ctAvK3</name>
    <dbReference type="NCBI Taxonomy" id="2826184"/>
    <lineage>
        <taxon>Viruses</taxon>
        <taxon>Duplodnaviria</taxon>
        <taxon>Heunggongvirae</taxon>
        <taxon>Uroviricota</taxon>
        <taxon>Caudoviricetes</taxon>
    </lineage>
</organism>
<dbReference type="EMBL" id="BK014910">
    <property type="protein sequence ID" value="DAD81970.1"/>
    <property type="molecule type" value="Genomic_DNA"/>
</dbReference>
<evidence type="ECO:0000313" key="1">
    <source>
        <dbReference type="EMBL" id="DAD81970.1"/>
    </source>
</evidence>